<dbReference type="STRING" id="1440763.BJI69_16680"/>
<dbReference type="InterPro" id="IPR039422">
    <property type="entry name" value="MarR/SlyA-like"/>
</dbReference>
<keyword evidence="5" id="KW-1185">Reference proteome</keyword>
<dbReference type="PANTHER" id="PTHR33164">
    <property type="entry name" value="TRANSCRIPTIONAL REGULATOR, MARR FAMILY"/>
    <property type="match status" value="1"/>
</dbReference>
<dbReference type="InterPro" id="IPR023187">
    <property type="entry name" value="Tscrpt_reg_MarR-type_CS"/>
</dbReference>
<keyword evidence="1" id="KW-0805">Transcription regulation</keyword>
<dbReference type="GO" id="GO:0006950">
    <property type="term" value="P:response to stress"/>
    <property type="evidence" value="ECO:0007669"/>
    <property type="project" value="TreeGrafter"/>
</dbReference>
<dbReference type="PROSITE" id="PS01117">
    <property type="entry name" value="HTH_MARR_1"/>
    <property type="match status" value="1"/>
</dbReference>
<dbReference type="GO" id="GO:0003700">
    <property type="term" value="F:DNA-binding transcription factor activity"/>
    <property type="evidence" value="ECO:0007669"/>
    <property type="project" value="InterPro"/>
</dbReference>
<dbReference type="Proteomes" id="UP000182987">
    <property type="component" value="Chromosome"/>
</dbReference>
<keyword evidence="3" id="KW-0804">Transcription</keyword>
<keyword evidence="2" id="KW-0238">DNA-binding</keyword>
<dbReference type="Gene3D" id="1.10.10.10">
    <property type="entry name" value="Winged helix-like DNA-binding domain superfamily/Winged helix DNA-binding domain"/>
    <property type="match status" value="1"/>
</dbReference>
<dbReference type="InterPro" id="IPR036388">
    <property type="entry name" value="WH-like_DNA-bd_sf"/>
</dbReference>
<dbReference type="GO" id="GO:0003677">
    <property type="term" value="F:DNA binding"/>
    <property type="evidence" value="ECO:0007669"/>
    <property type="project" value="UniProtKB-KW"/>
</dbReference>
<dbReference type="SUPFAM" id="SSF46785">
    <property type="entry name" value="Winged helix' DNA-binding domain"/>
    <property type="match status" value="1"/>
</dbReference>
<dbReference type="KEGG" id="lrz:BJI69_16680"/>
<name>A0A0G9HFP8_9GAMM</name>
<evidence type="ECO:0000313" key="4">
    <source>
        <dbReference type="EMBL" id="APG05376.1"/>
    </source>
</evidence>
<dbReference type="InterPro" id="IPR036390">
    <property type="entry name" value="WH_DNA-bd_sf"/>
</dbReference>
<dbReference type="InterPro" id="IPR000835">
    <property type="entry name" value="HTH_MarR-typ"/>
</dbReference>
<dbReference type="PATRIC" id="fig|1440763.5.peg.676"/>
<dbReference type="PRINTS" id="PR00598">
    <property type="entry name" value="HTHMARR"/>
</dbReference>
<evidence type="ECO:0000256" key="3">
    <source>
        <dbReference type="ARBA" id="ARBA00023163"/>
    </source>
</evidence>
<evidence type="ECO:0000256" key="2">
    <source>
        <dbReference type="ARBA" id="ARBA00023125"/>
    </source>
</evidence>
<accession>A0A0G9HFP8</accession>
<dbReference type="SMART" id="SM00347">
    <property type="entry name" value="HTH_MARR"/>
    <property type="match status" value="1"/>
</dbReference>
<dbReference type="RefSeq" id="WP_046966625.1">
    <property type="nucleotide sequence ID" value="NZ_CP017480.1"/>
</dbReference>
<dbReference type="Pfam" id="PF12802">
    <property type="entry name" value="MarR_2"/>
    <property type="match status" value="1"/>
</dbReference>
<evidence type="ECO:0000256" key="1">
    <source>
        <dbReference type="ARBA" id="ARBA00023015"/>
    </source>
</evidence>
<proteinExistence type="predicted"/>
<evidence type="ECO:0000313" key="5">
    <source>
        <dbReference type="Proteomes" id="UP000182987"/>
    </source>
</evidence>
<reference evidence="5" key="1">
    <citation type="submission" date="2016-09" db="EMBL/GenBank/DDBJ databases">
        <authorList>
            <person name="Lysoe E."/>
        </authorList>
    </citation>
    <scope>NUCLEOTIDE SEQUENCE [LARGE SCALE GENOMIC DNA]</scope>
    <source>
        <strain evidence="5">LJ96T</strain>
    </source>
</reference>
<dbReference type="PROSITE" id="PS50995">
    <property type="entry name" value="HTH_MARR_2"/>
    <property type="match status" value="1"/>
</dbReference>
<dbReference type="EMBL" id="CP017480">
    <property type="protein sequence ID" value="APG05376.1"/>
    <property type="molecule type" value="Genomic_DNA"/>
</dbReference>
<organism evidence="4 5">
    <name type="scientific">Luteibacter rhizovicinus DSM 16549</name>
    <dbReference type="NCBI Taxonomy" id="1440763"/>
    <lineage>
        <taxon>Bacteria</taxon>
        <taxon>Pseudomonadati</taxon>
        <taxon>Pseudomonadota</taxon>
        <taxon>Gammaproteobacteria</taxon>
        <taxon>Lysobacterales</taxon>
        <taxon>Rhodanobacteraceae</taxon>
        <taxon>Luteibacter</taxon>
    </lineage>
</organism>
<dbReference type="AlphaFoldDB" id="A0A0G9HFP8"/>
<dbReference type="OrthoDB" id="5947517at2"/>
<dbReference type="PANTHER" id="PTHR33164:SF43">
    <property type="entry name" value="HTH-TYPE TRANSCRIPTIONAL REPRESSOR YETL"/>
    <property type="match status" value="1"/>
</dbReference>
<protein>
    <submittedName>
        <fullName evidence="4">Uncharacterized protein</fullName>
    </submittedName>
</protein>
<gene>
    <name evidence="4" type="ORF">BJI69_16680</name>
</gene>
<sequence length="175" mass="19635">MSSLKPCVDALYEGVDRVAQSVPGVPRSEVFLVRLLMLTAGALLREFEHKLKPYGMNDSDFRTLMMLYSSEDGSATPGELCALAEQKPTNMTRIANALAKKDLISRSHATHDRRQVLLRITPAGRRFVNKMLPPMFPPLVENFACFSSAERKTFEKLLKKLALHIDRTVDTDDTP</sequence>